<reference evidence="2" key="2">
    <citation type="submission" date="2021-04" db="EMBL/GenBank/DDBJ databases">
        <authorList>
            <person name="Gilroy R."/>
        </authorList>
    </citation>
    <scope>NUCLEOTIDE SEQUENCE</scope>
    <source>
        <strain evidence="2">ChiHjej11B10-19426</strain>
    </source>
</reference>
<gene>
    <name evidence="2" type="ORF">H9816_05510</name>
</gene>
<dbReference type="EMBL" id="DXCC01000017">
    <property type="protein sequence ID" value="HIZ15347.1"/>
    <property type="molecule type" value="Genomic_DNA"/>
</dbReference>
<reference evidence="2" key="1">
    <citation type="journal article" date="2021" name="PeerJ">
        <title>Extensive microbial diversity within the chicken gut microbiome revealed by metagenomics and culture.</title>
        <authorList>
            <person name="Gilroy R."/>
            <person name="Ravi A."/>
            <person name="Getino M."/>
            <person name="Pursley I."/>
            <person name="Horton D.L."/>
            <person name="Alikhan N.F."/>
            <person name="Baker D."/>
            <person name="Gharbi K."/>
            <person name="Hall N."/>
            <person name="Watson M."/>
            <person name="Adriaenssens E.M."/>
            <person name="Foster-Nyarko E."/>
            <person name="Jarju S."/>
            <person name="Secka A."/>
            <person name="Antonio M."/>
            <person name="Oren A."/>
            <person name="Chaudhuri R.R."/>
            <person name="La Ragione R."/>
            <person name="Hildebrand F."/>
            <person name="Pallen M.J."/>
        </authorList>
    </citation>
    <scope>NUCLEOTIDE SEQUENCE</scope>
    <source>
        <strain evidence="2">ChiHjej11B10-19426</strain>
    </source>
</reference>
<accession>A0A9D2IM79</accession>
<protein>
    <submittedName>
        <fullName evidence="2">DUF3127 domain-containing protein</fullName>
    </submittedName>
</protein>
<dbReference type="Pfam" id="PF11325">
    <property type="entry name" value="DUF3127"/>
    <property type="match status" value="1"/>
</dbReference>
<sequence length="119" mass="13462">MEFEGIVYKVLPVVKGTSQRGEWVKQEVVFELPGEFNRKLCVGFWGDKAQDAGNLKPGEKVSVSINLESREYNGRWYTEARAWRLTRQAAQPAAAPMPDMPPFAEEEPYANDPADDLPF</sequence>
<evidence type="ECO:0000313" key="2">
    <source>
        <dbReference type="EMBL" id="HIZ15347.1"/>
    </source>
</evidence>
<feature type="region of interest" description="Disordered" evidence="1">
    <location>
        <begin position="89"/>
        <end position="119"/>
    </location>
</feature>
<evidence type="ECO:0000313" key="3">
    <source>
        <dbReference type="Proteomes" id="UP000824014"/>
    </source>
</evidence>
<name>A0A9D2IM79_9BACT</name>
<proteinExistence type="predicted"/>
<comment type="caution">
    <text evidence="2">The sequence shown here is derived from an EMBL/GenBank/DDBJ whole genome shotgun (WGS) entry which is preliminary data.</text>
</comment>
<organism evidence="2 3">
    <name type="scientific">Candidatus Tidjanibacter faecipullorum</name>
    <dbReference type="NCBI Taxonomy" id="2838766"/>
    <lineage>
        <taxon>Bacteria</taxon>
        <taxon>Pseudomonadati</taxon>
        <taxon>Bacteroidota</taxon>
        <taxon>Bacteroidia</taxon>
        <taxon>Bacteroidales</taxon>
        <taxon>Rikenellaceae</taxon>
        <taxon>Tidjanibacter</taxon>
    </lineage>
</organism>
<evidence type="ECO:0000256" key="1">
    <source>
        <dbReference type="SAM" id="MobiDB-lite"/>
    </source>
</evidence>
<dbReference type="Proteomes" id="UP000824014">
    <property type="component" value="Unassembled WGS sequence"/>
</dbReference>
<dbReference type="InterPro" id="IPR021474">
    <property type="entry name" value="DUF3127"/>
</dbReference>
<dbReference type="AlphaFoldDB" id="A0A9D2IM79"/>
<feature type="compositionally biased region" description="Acidic residues" evidence="1">
    <location>
        <begin position="104"/>
        <end position="119"/>
    </location>
</feature>